<evidence type="ECO:0000256" key="2">
    <source>
        <dbReference type="ARBA" id="ARBA00022857"/>
    </source>
</evidence>
<name>A0ABR0RG98_9EURO</name>
<evidence type="ECO:0000256" key="1">
    <source>
        <dbReference type="ARBA" id="ARBA00006484"/>
    </source>
</evidence>
<proteinExistence type="inferred from homology"/>
<dbReference type="PANTHER" id="PTHR42760:SF133">
    <property type="entry name" value="3-OXOACYL-[ACYL-CARRIER-PROTEIN] REDUCTASE"/>
    <property type="match status" value="1"/>
</dbReference>
<dbReference type="PANTHER" id="PTHR42760">
    <property type="entry name" value="SHORT-CHAIN DEHYDROGENASES/REDUCTASES FAMILY MEMBER"/>
    <property type="match status" value="1"/>
</dbReference>
<dbReference type="Gene3D" id="3.40.50.720">
    <property type="entry name" value="NAD(P)-binding Rossmann-like Domain"/>
    <property type="match status" value="1"/>
</dbReference>
<evidence type="ECO:0000313" key="5">
    <source>
        <dbReference type="Proteomes" id="UP001334248"/>
    </source>
</evidence>
<dbReference type="InterPro" id="IPR020904">
    <property type="entry name" value="Sc_DH/Rdtase_CS"/>
</dbReference>
<comment type="caution">
    <text evidence="4">The sequence shown here is derived from an EMBL/GenBank/DDBJ whole genome shotgun (WGS) entry which is preliminary data.</text>
</comment>
<dbReference type="SUPFAM" id="SSF51735">
    <property type="entry name" value="NAD(P)-binding Rossmann-fold domains"/>
    <property type="match status" value="1"/>
</dbReference>
<evidence type="ECO:0000313" key="4">
    <source>
        <dbReference type="EMBL" id="KAK5939159.1"/>
    </source>
</evidence>
<keyword evidence="3" id="KW-0560">Oxidoreductase</keyword>
<protein>
    <submittedName>
        <fullName evidence="4">Uncharacterized protein</fullName>
    </submittedName>
</protein>
<sequence length="288" mass="31383">MAGSNQRSCKEYQGRPMPSKVYRNRCPCSAGASGIGYQISKQLVLNGASAVVIVSRTAAKAQQAINDIRKETGLEDAPLGFVECDFKYLTNLTQGWKISKHQFDTLINCAGITQTQGLLTTSPATVSEILKVNLEVPIELSRQMLKQYFMYGKSPWNDSTGDSRRPSSFCVINISSLLAERGGYGTSIYSTSKAGLTAFTRTLALEGAAIRDKFPALPPFRANVVVPGYVDTPMIEKFSNAQKDKLVAEIPLRRYGKAEEVADAVMFLLKNEYANNTVLNLDGGLSAT</sequence>
<dbReference type="InterPro" id="IPR002347">
    <property type="entry name" value="SDR_fam"/>
</dbReference>
<dbReference type="EMBL" id="JAVHJV010000011">
    <property type="protein sequence ID" value="KAK5939159.1"/>
    <property type="molecule type" value="Genomic_DNA"/>
</dbReference>
<dbReference type="PRINTS" id="PR00080">
    <property type="entry name" value="SDRFAMILY"/>
</dbReference>
<dbReference type="Pfam" id="PF13561">
    <property type="entry name" value="adh_short_C2"/>
    <property type="match status" value="1"/>
</dbReference>
<dbReference type="GeneID" id="90001911"/>
<dbReference type="PRINTS" id="PR00081">
    <property type="entry name" value="GDHRDH"/>
</dbReference>
<keyword evidence="2" id="KW-0521">NADP</keyword>
<dbReference type="InterPro" id="IPR036291">
    <property type="entry name" value="NAD(P)-bd_dom_sf"/>
</dbReference>
<reference evidence="4 5" key="1">
    <citation type="journal article" date="2023" name="Res Sq">
        <title>Genomic and morphological characterization of Knufia obscura isolated from the Mars 2020 spacecraft assembly facility.</title>
        <authorList>
            <person name="Chander A.M."/>
            <person name="Teixeira M.M."/>
            <person name="Singh N.K."/>
            <person name="Williams M.P."/>
            <person name="Parker C.W."/>
            <person name="Leo P."/>
            <person name="Stajich J.E."/>
            <person name="Torok T."/>
            <person name="Tighe S."/>
            <person name="Mason C.E."/>
            <person name="Venkateswaran K."/>
        </authorList>
    </citation>
    <scope>NUCLEOTIDE SEQUENCE [LARGE SCALE GENOMIC DNA]</scope>
    <source>
        <strain evidence="4 5">CCFEE 5817</strain>
    </source>
</reference>
<keyword evidence="5" id="KW-1185">Reference proteome</keyword>
<organism evidence="4 5">
    <name type="scientific">Knufia obscura</name>
    <dbReference type="NCBI Taxonomy" id="1635080"/>
    <lineage>
        <taxon>Eukaryota</taxon>
        <taxon>Fungi</taxon>
        <taxon>Dikarya</taxon>
        <taxon>Ascomycota</taxon>
        <taxon>Pezizomycotina</taxon>
        <taxon>Eurotiomycetes</taxon>
        <taxon>Chaetothyriomycetidae</taxon>
        <taxon>Chaetothyriales</taxon>
        <taxon>Trichomeriaceae</taxon>
        <taxon>Knufia</taxon>
    </lineage>
</organism>
<evidence type="ECO:0000256" key="3">
    <source>
        <dbReference type="ARBA" id="ARBA00023002"/>
    </source>
</evidence>
<comment type="similarity">
    <text evidence="1">Belongs to the short-chain dehydrogenases/reductases (SDR) family.</text>
</comment>
<dbReference type="PROSITE" id="PS00061">
    <property type="entry name" value="ADH_SHORT"/>
    <property type="match status" value="1"/>
</dbReference>
<accession>A0ABR0RG98</accession>
<dbReference type="Proteomes" id="UP001334248">
    <property type="component" value="Unassembled WGS sequence"/>
</dbReference>
<gene>
    <name evidence="4" type="ORF">PMZ80_008462</name>
</gene>
<dbReference type="RefSeq" id="XP_064727249.1">
    <property type="nucleotide sequence ID" value="XM_064876862.1"/>
</dbReference>